<dbReference type="AlphaFoldDB" id="A0A6A2YRC1"/>
<gene>
    <name evidence="2" type="ORF">F3Y22_tig00111298pilonHSYRG00016</name>
</gene>
<organism evidence="2 3">
    <name type="scientific">Hibiscus syriacus</name>
    <name type="common">Rose of Sharon</name>
    <dbReference type="NCBI Taxonomy" id="106335"/>
    <lineage>
        <taxon>Eukaryota</taxon>
        <taxon>Viridiplantae</taxon>
        <taxon>Streptophyta</taxon>
        <taxon>Embryophyta</taxon>
        <taxon>Tracheophyta</taxon>
        <taxon>Spermatophyta</taxon>
        <taxon>Magnoliopsida</taxon>
        <taxon>eudicotyledons</taxon>
        <taxon>Gunneridae</taxon>
        <taxon>Pentapetalae</taxon>
        <taxon>rosids</taxon>
        <taxon>malvids</taxon>
        <taxon>Malvales</taxon>
        <taxon>Malvaceae</taxon>
        <taxon>Malvoideae</taxon>
        <taxon>Hibiscus</taxon>
    </lineage>
</organism>
<sequence>MVGRGKFARLAVLVDLNKSLLSCIRIDGSIQKLEYEYSRFVLIVEFMGTLRTIVDLRSIRLPHLITGRVLKLKQKNRLMRIYPNPVYLDLGWWWIIGVVGRGRLAILQKYLMIPVIVGLVSLSLRTMLIKTNLKKLNRSNVKHSAVQKDLPKKDQASNTTKGKAPDVVRNAAYMASNPERKNKSARPATQTTEAIPLIESQGQPWRDFFASYSSIVSNPDSSLIHEVAIEAMELNDSHVVDNDIGMEQEFGHPANDHPTFRRYLKMFVNEHKLNFVALFKTRVSGQIADKVISKAWISNQYINSMVHVKNGHSKFQLTTVYASDFNVILSVDERVDGSRLFADFIHNIGLSDLGFWGSPFTWSRSNLHQRVDQCIVNAKWNSTFMNSHVSHLDRLRSDHLLLLVSPDGDLVIGGIVRVVSLMLGNLIGGIVRFENNINQFQKNIENWNNETFGHIGSKKKRIRARLRGIERTLLIRHSESLLTLSVVLKTELENIMEHEESFWGYSIRNKSPKLSDSAKNGFLFPVINDEIRRALFDMGASKAPGVDGSNAWFYQANWNIIGDALCQSISGGFGFTEVDDLGKYLGVPLLHSRVDSSSYQYLVQMVQRKLSGWKASCLSLAGRITLVRAVLFVIPSYIMQTAVIPKHICLDFERLIRQFVWGNYNSKNGIPLVKWDDVRRSVPEGGLGFRKIAIQNEAFLMKLAFNLLTRKNDLWVKFIWAKYKCSDGVQTMLRSSNCSLLWKCDFGLLAHVVDTNYVAHLGNIPVAAMANSNGDWKWNTCFLKMCSCGLLPLRNNNRVVVIHCLRSKFAPICVIATMNEQPPEVNTALQEFVHPKTGVNLVVLLFSQLKQHSKERVFQSK</sequence>
<protein>
    <submittedName>
        <fullName evidence="2">Uncharacterized protein</fullName>
    </submittedName>
</protein>
<dbReference type="SUPFAM" id="SSF56219">
    <property type="entry name" value="DNase I-like"/>
    <property type="match status" value="1"/>
</dbReference>
<name>A0A6A2YRC1_HIBSY</name>
<comment type="caution">
    <text evidence="2">The sequence shown here is derived from an EMBL/GenBank/DDBJ whole genome shotgun (WGS) entry which is preliminary data.</text>
</comment>
<dbReference type="Proteomes" id="UP000436088">
    <property type="component" value="Unassembled WGS sequence"/>
</dbReference>
<dbReference type="PANTHER" id="PTHR33116:SF70">
    <property type="entry name" value="NON-LTR RETROELEMENT REVERSE TRANSCRIPTASE-LIKE PROTEIN"/>
    <property type="match status" value="1"/>
</dbReference>
<reference evidence="2" key="1">
    <citation type="submission" date="2019-09" db="EMBL/GenBank/DDBJ databases">
        <title>Draft genome information of white flower Hibiscus syriacus.</title>
        <authorList>
            <person name="Kim Y.-M."/>
        </authorList>
    </citation>
    <scope>NUCLEOTIDE SEQUENCE [LARGE SCALE GENOMIC DNA]</scope>
    <source>
        <strain evidence="2">YM2019G1</strain>
    </source>
</reference>
<feature type="region of interest" description="Disordered" evidence="1">
    <location>
        <begin position="144"/>
        <end position="163"/>
    </location>
</feature>
<dbReference type="Gene3D" id="3.60.10.10">
    <property type="entry name" value="Endonuclease/exonuclease/phosphatase"/>
    <property type="match status" value="1"/>
</dbReference>
<evidence type="ECO:0000313" key="2">
    <source>
        <dbReference type="EMBL" id="KAE8681890.1"/>
    </source>
</evidence>
<accession>A0A6A2YRC1</accession>
<evidence type="ECO:0000313" key="3">
    <source>
        <dbReference type="Proteomes" id="UP000436088"/>
    </source>
</evidence>
<proteinExistence type="predicted"/>
<keyword evidence="3" id="KW-1185">Reference proteome</keyword>
<evidence type="ECO:0000256" key="1">
    <source>
        <dbReference type="SAM" id="MobiDB-lite"/>
    </source>
</evidence>
<dbReference type="InterPro" id="IPR036691">
    <property type="entry name" value="Endo/exonu/phosph_ase_sf"/>
</dbReference>
<dbReference type="EMBL" id="VEPZ02001296">
    <property type="protein sequence ID" value="KAE8681890.1"/>
    <property type="molecule type" value="Genomic_DNA"/>
</dbReference>
<dbReference type="PANTHER" id="PTHR33116">
    <property type="entry name" value="REVERSE TRANSCRIPTASE ZINC-BINDING DOMAIN-CONTAINING PROTEIN-RELATED-RELATED"/>
    <property type="match status" value="1"/>
</dbReference>